<reference evidence="5" key="1">
    <citation type="submission" date="2022-03" db="EMBL/GenBank/DDBJ databases">
        <authorList>
            <person name="Alioto T."/>
            <person name="Alioto T."/>
            <person name="Gomez Garrido J."/>
        </authorList>
    </citation>
    <scope>NUCLEOTIDE SEQUENCE</scope>
</reference>
<evidence type="ECO:0000313" key="5">
    <source>
        <dbReference type="EMBL" id="CAH2248306.1"/>
    </source>
</evidence>
<keyword evidence="4" id="KW-0408">Iron</keyword>
<dbReference type="Proteomes" id="UP001295444">
    <property type="component" value="Chromosome 02"/>
</dbReference>
<dbReference type="GO" id="GO:0016712">
    <property type="term" value="F:oxidoreductase activity, acting on paired donors, with incorporation or reduction of molecular oxygen, reduced flavin or flavoprotein as one donor, and incorporation of one atom of oxygen"/>
    <property type="evidence" value="ECO:0007669"/>
    <property type="project" value="TreeGrafter"/>
</dbReference>
<comment type="cofactor">
    <cofactor evidence="1">
        <name>heme</name>
        <dbReference type="ChEBI" id="CHEBI:30413"/>
    </cofactor>
</comment>
<keyword evidence="3" id="KW-0479">Metal-binding</keyword>
<dbReference type="PRINTS" id="PR00463">
    <property type="entry name" value="EP450I"/>
</dbReference>
<dbReference type="Gene3D" id="1.10.630.10">
    <property type="entry name" value="Cytochrome P450"/>
    <property type="match status" value="1"/>
</dbReference>
<dbReference type="InterPro" id="IPR001128">
    <property type="entry name" value="Cyt_P450"/>
</dbReference>
<dbReference type="SUPFAM" id="SSF48264">
    <property type="entry name" value="Cytochrome P450"/>
    <property type="match status" value="1"/>
</dbReference>
<dbReference type="Pfam" id="PF00067">
    <property type="entry name" value="p450"/>
    <property type="match status" value="1"/>
</dbReference>
<dbReference type="PANTHER" id="PTHR24300">
    <property type="entry name" value="CYTOCHROME P450 508A4-RELATED"/>
    <property type="match status" value="1"/>
</dbReference>
<dbReference type="EMBL" id="OW240913">
    <property type="protein sequence ID" value="CAH2248306.1"/>
    <property type="molecule type" value="Genomic_DNA"/>
</dbReference>
<dbReference type="InterPro" id="IPR050182">
    <property type="entry name" value="Cytochrome_P450_fam2"/>
</dbReference>
<dbReference type="GO" id="GO:0020037">
    <property type="term" value="F:heme binding"/>
    <property type="evidence" value="ECO:0007669"/>
    <property type="project" value="InterPro"/>
</dbReference>
<dbReference type="GO" id="GO:0005737">
    <property type="term" value="C:cytoplasm"/>
    <property type="evidence" value="ECO:0007669"/>
    <property type="project" value="TreeGrafter"/>
</dbReference>
<dbReference type="InterPro" id="IPR036396">
    <property type="entry name" value="Cyt_P450_sf"/>
</dbReference>
<gene>
    <name evidence="5" type="ORF">PECUL_23A046055</name>
</gene>
<dbReference type="PANTHER" id="PTHR24300:SF368">
    <property type="entry name" value="CYTOCHROME P450, FAMILY 2, SUBFAMILY AB, POLYPEPTIDE 1"/>
    <property type="match status" value="1"/>
</dbReference>
<evidence type="ECO:0000256" key="4">
    <source>
        <dbReference type="ARBA" id="ARBA00023004"/>
    </source>
</evidence>
<protein>
    <submittedName>
        <fullName evidence="5">Cytochrome P450 2J2-like</fullName>
    </submittedName>
</protein>
<proteinExistence type="inferred from homology"/>
<keyword evidence="6" id="KW-1185">Reference proteome</keyword>
<evidence type="ECO:0000256" key="1">
    <source>
        <dbReference type="ARBA" id="ARBA00001971"/>
    </source>
</evidence>
<name>A0AAD1VUB8_PELCU</name>
<dbReference type="GO" id="GO:0006805">
    <property type="term" value="P:xenobiotic metabolic process"/>
    <property type="evidence" value="ECO:0007669"/>
    <property type="project" value="TreeGrafter"/>
</dbReference>
<accession>A0AAD1VUB8</accession>
<dbReference type="GO" id="GO:0006082">
    <property type="term" value="P:organic acid metabolic process"/>
    <property type="evidence" value="ECO:0007669"/>
    <property type="project" value="TreeGrafter"/>
</dbReference>
<dbReference type="InterPro" id="IPR002401">
    <property type="entry name" value="Cyt_P450_E_grp-I"/>
</dbReference>
<organism evidence="5 6">
    <name type="scientific">Pelobates cultripes</name>
    <name type="common">Western spadefoot toad</name>
    <dbReference type="NCBI Taxonomy" id="61616"/>
    <lineage>
        <taxon>Eukaryota</taxon>
        <taxon>Metazoa</taxon>
        <taxon>Chordata</taxon>
        <taxon>Craniata</taxon>
        <taxon>Vertebrata</taxon>
        <taxon>Euteleostomi</taxon>
        <taxon>Amphibia</taxon>
        <taxon>Batrachia</taxon>
        <taxon>Anura</taxon>
        <taxon>Pelobatoidea</taxon>
        <taxon>Pelobatidae</taxon>
        <taxon>Pelobates</taxon>
    </lineage>
</organism>
<evidence type="ECO:0000256" key="3">
    <source>
        <dbReference type="ARBA" id="ARBA00022723"/>
    </source>
</evidence>
<evidence type="ECO:0000313" key="6">
    <source>
        <dbReference type="Proteomes" id="UP001295444"/>
    </source>
</evidence>
<sequence>MLGTTTVLLALLLGLLLLHLIKLRITAARLPPGPTPVPFFGNLWTLKFQLHHKTIMQLAKTYGNIITIWIGQTPIIVLHGYETIREGLIAKSEQLSMRAERPFFKYYANGRVVCYHLSLCVSLPLPAHPQHPFRMGQVFQTLGTRPRGLHVYPLWYFLTGVCLYSRGQNSRLIVLPNVRHSQAPIRLLPAQYFR</sequence>
<dbReference type="AlphaFoldDB" id="A0AAD1VUB8"/>
<evidence type="ECO:0000256" key="2">
    <source>
        <dbReference type="ARBA" id="ARBA00010617"/>
    </source>
</evidence>
<comment type="similarity">
    <text evidence="2">Belongs to the cytochrome P450 family.</text>
</comment>
<dbReference type="GO" id="GO:0005506">
    <property type="term" value="F:iron ion binding"/>
    <property type="evidence" value="ECO:0007669"/>
    <property type="project" value="InterPro"/>
</dbReference>